<evidence type="ECO:0000313" key="3">
    <source>
        <dbReference type="Proteomes" id="UP000799778"/>
    </source>
</evidence>
<evidence type="ECO:0000313" key="2">
    <source>
        <dbReference type="EMBL" id="KAF2011094.1"/>
    </source>
</evidence>
<sequence>MTYQTFTTRTVLPLRYLSRHYGGSDFVGIQRHSHSQAHYSSRPSHRSIKDDLFIDEEGLEHPPLSDKKYKRVKDSKIYVTEDTLDFLPTRKTHRTMTAPARYTKSRHTFFTEEDADLDFPARGRSRTPKTYSPTRFEPTGISRKQAEPQHYHQTRPIKPRHTYQGSDWDDSSHSQHSRVPAPSLPPAFHEERRDHHRRFKYNEFSSYAGREHELLPSQREVILKYNKHTQLFQDRILEITDDIFPFDWANCKIIPDGDKCIAGLWLGKTEDEVLRDNNLDNAVAQSERRSYPQDAMEDLKNIVRRLRYD</sequence>
<dbReference type="Proteomes" id="UP000799778">
    <property type="component" value="Unassembled WGS sequence"/>
</dbReference>
<dbReference type="EMBL" id="ML978075">
    <property type="protein sequence ID" value="KAF2011094.1"/>
    <property type="molecule type" value="Genomic_DNA"/>
</dbReference>
<proteinExistence type="predicted"/>
<feature type="compositionally biased region" description="Basic residues" evidence="1">
    <location>
        <begin position="152"/>
        <end position="161"/>
    </location>
</feature>
<gene>
    <name evidence="2" type="ORF">BU24DRAFT_413775</name>
</gene>
<name>A0A6A5XFD9_9PLEO</name>
<dbReference type="RefSeq" id="XP_033379433.1">
    <property type="nucleotide sequence ID" value="XM_033526179.1"/>
</dbReference>
<dbReference type="GeneID" id="54283576"/>
<keyword evidence="3" id="KW-1185">Reference proteome</keyword>
<accession>A0A6A5XFD9</accession>
<organism evidence="2 3">
    <name type="scientific">Aaosphaeria arxii CBS 175.79</name>
    <dbReference type="NCBI Taxonomy" id="1450172"/>
    <lineage>
        <taxon>Eukaryota</taxon>
        <taxon>Fungi</taxon>
        <taxon>Dikarya</taxon>
        <taxon>Ascomycota</taxon>
        <taxon>Pezizomycotina</taxon>
        <taxon>Dothideomycetes</taxon>
        <taxon>Pleosporomycetidae</taxon>
        <taxon>Pleosporales</taxon>
        <taxon>Pleosporales incertae sedis</taxon>
        <taxon>Aaosphaeria</taxon>
    </lineage>
</organism>
<evidence type="ECO:0000256" key="1">
    <source>
        <dbReference type="SAM" id="MobiDB-lite"/>
    </source>
</evidence>
<reference evidence="2" key="1">
    <citation type="journal article" date="2020" name="Stud. Mycol.">
        <title>101 Dothideomycetes genomes: a test case for predicting lifestyles and emergence of pathogens.</title>
        <authorList>
            <person name="Haridas S."/>
            <person name="Albert R."/>
            <person name="Binder M."/>
            <person name="Bloem J."/>
            <person name="Labutti K."/>
            <person name="Salamov A."/>
            <person name="Andreopoulos B."/>
            <person name="Baker S."/>
            <person name="Barry K."/>
            <person name="Bills G."/>
            <person name="Bluhm B."/>
            <person name="Cannon C."/>
            <person name="Castanera R."/>
            <person name="Culley D."/>
            <person name="Daum C."/>
            <person name="Ezra D."/>
            <person name="Gonzalez J."/>
            <person name="Henrissat B."/>
            <person name="Kuo A."/>
            <person name="Liang C."/>
            <person name="Lipzen A."/>
            <person name="Lutzoni F."/>
            <person name="Magnuson J."/>
            <person name="Mondo S."/>
            <person name="Nolan M."/>
            <person name="Ohm R."/>
            <person name="Pangilinan J."/>
            <person name="Park H.-J."/>
            <person name="Ramirez L."/>
            <person name="Alfaro M."/>
            <person name="Sun H."/>
            <person name="Tritt A."/>
            <person name="Yoshinaga Y."/>
            <person name="Zwiers L.-H."/>
            <person name="Turgeon B."/>
            <person name="Goodwin S."/>
            <person name="Spatafora J."/>
            <person name="Crous P."/>
            <person name="Grigoriev I."/>
        </authorList>
    </citation>
    <scope>NUCLEOTIDE SEQUENCE</scope>
    <source>
        <strain evidence="2">CBS 175.79</strain>
    </source>
</reference>
<protein>
    <submittedName>
        <fullName evidence="2">Uncharacterized protein</fullName>
    </submittedName>
</protein>
<feature type="region of interest" description="Disordered" evidence="1">
    <location>
        <begin position="119"/>
        <end position="189"/>
    </location>
</feature>
<dbReference type="AlphaFoldDB" id="A0A6A5XFD9"/>